<proteinExistence type="predicted"/>
<dbReference type="GO" id="GO:0016740">
    <property type="term" value="F:transferase activity"/>
    <property type="evidence" value="ECO:0007669"/>
    <property type="project" value="UniProtKB-KW"/>
</dbReference>
<dbReference type="SUPFAM" id="SSF52833">
    <property type="entry name" value="Thioredoxin-like"/>
    <property type="match status" value="1"/>
</dbReference>
<dbReference type="Pfam" id="PF13417">
    <property type="entry name" value="GST_N_3"/>
    <property type="match status" value="1"/>
</dbReference>
<accession>A0A445L1C5</accession>
<dbReference type="PANTHER" id="PTHR44548:SF1">
    <property type="entry name" value="GST N-TERMINAL DOMAIN-CONTAINING PROTEIN"/>
    <property type="match status" value="1"/>
</dbReference>
<organism evidence="2 3">
    <name type="scientific">Glycine soja</name>
    <name type="common">Wild soybean</name>
    <dbReference type="NCBI Taxonomy" id="3848"/>
    <lineage>
        <taxon>Eukaryota</taxon>
        <taxon>Viridiplantae</taxon>
        <taxon>Streptophyta</taxon>
        <taxon>Embryophyta</taxon>
        <taxon>Tracheophyta</taxon>
        <taxon>Spermatophyta</taxon>
        <taxon>Magnoliopsida</taxon>
        <taxon>eudicotyledons</taxon>
        <taxon>Gunneridae</taxon>
        <taxon>Pentapetalae</taxon>
        <taxon>rosids</taxon>
        <taxon>fabids</taxon>
        <taxon>Fabales</taxon>
        <taxon>Fabaceae</taxon>
        <taxon>Papilionoideae</taxon>
        <taxon>50 kb inversion clade</taxon>
        <taxon>NPAAA clade</taxon>
        <taxon>indigoferoid/millettioid clade</taxon>
        <taxon>Phaseoleae</taxon>
        <taxon>Glycine</taxon>
        <taxon>Glycine subgen. Soja</taxon>
    </lineage>
</organism>
<protein>
    <submittedName>
        <fullName evidence="2">Glutathione S-transferase U9</fullName>
    </submittedName>
</protein>
<comment type="caution">
    <text evidence="2">The sequence shown here is derived from an EMBL/GenBank/DDBJ whole genome shotgun (WGS) entry which is preliminary data.</text>
</comment>
<reference evidence="2 3" key="1">
    <citation type="submission" date="2018-09" db="EMBL/GenBank/DDBJ databases">
        <title>A high-quality reference genome of wild soybean provides a powerful tool to mine soybean genomes.</title>
        <authorList>
            <person name="Xie M."/>
            <person name="Chung C.Y.L."/>
            <person name="Li M.-W."/>
            <person name="Wong F.-L."/>
            <person name="Chan T.-F."/>
            <person name="Lam H.-M."/>
        </authorList>
    </citation>
    <scope>NUCLEOTIDE SEQUENCE [LARGE SCALE GENOMIC DNA]</scope>
    <source>
        <strain evidence="3">cv. W05</strain>
        <tissue evidence="2">Hypocotyl of etiolated seedlings</tissue>
    </source>
</reference>
<dbReference type="PANTHER" id="PTHR44548">
    <property type="entry name" value="GST N-TERMINAL DOMAIN-CONTAINING PROTEIN"/>
    <property type="match status" value="1"/>
</dbReference>
<dbReference type="PROSITE" id="PS50404">
    <property type="entry name" value="GST_NTER"/>
    <property type="match status" value="1"/>
</dbReference>
<keyword evidence="3" id="KW-1185">Reference proteome</keyword>
<dbReference type="InterPro" id="IPR036249">
    <property type="entry name" value="Thioredoxin-like_sf"/>
</dbReference>
<name>A0A445L1C5_GLYSO</name>
<gene>
    <name evidence="2" type="ORF">D0Y65_009992</name>
</gene>
<sequence length="86" mass="9939">MAEQHKVILHGMWASPFVKRVELALKLKGIPYDYVEEDLANKSELLRKYNPVYEKVPVFVHNGNVISESVVILEYILMKHGKMAQN</sequence>
<dbReference type="Gene3D" id="3.40.30.10">
    <property type="entry name" value="Glutaredoxin"/>
    <property type="match status" value="1"/>
</dbReference>
<evidence type="ECO:0000313" key="2">
    <source>
        <dbReference type="EMBL" id="RZC16937.1"/>
    </source>
</evidence>
<feature type="domain" description="GST N-terminal" evidence="1">
    <location>
        <begin position="5"/>
        <end position="84"/>
    </location>
</feature>
<evidence type="ECO:0000313" key="3">
    <source>
        <dbReference type="Proteomes" id="UP000289340"/>
    </source>
</evidence>
<dbReference type="InterPro" id="IPR004045">
    <property type="entry name" value="Glutathione_S-Trfase_N"/>
</dbReference>
<keyword evidence="2" id="KW-0808">Transferase</keyword>
<dbReference type="EMBL" id="QZWG01000004">
    <property type="protein sequence ID" value="RZC16937.1"/>
    <property type="molecule type" value="Genomic_DNA"/>
</dbReference>
<dbReference type="Proteomes" id="UP000289340">
    <property type="component" value="Chromosome 4"/>
</dbReference>
<dbReference type="AlphaFoldDB" id="A0A445L1C5"/>
<evidence type="ECO:0000259" key="1">
    <source>
        <dbReference type="PROSITE" id="PS50404"/>
    </source>
</evidence>
<dbReference type="CDD" id="cd03058">
    <property type="entry name" value="GST_N_Tau"/>
    <property type="match status" value="1"/>
</dbReference>